<dbReference type="AlphaFoldDB" id="A0AAW1RGY9"/>
<dbReference type="Gene3D" id="3.30.300.20">
    <property type="match status" value="1"/>
</dbReference>
<reference evidence="2 3" key="1">
    <citation type="journal article" date="2024" name="Nat. Commun.">
        <title>Phylogenomics reveals the evolutionary origins of lichenization in chlorophyte algae.</title>
        <authorList>
            <person name="Puginier C."/>
            <person name="Libourel C."/>
            <person name="Otte J."/>
            <person name="Skaloud P."/>
            <person name="Haon M."/>
            <person name="Grisel S."/>
            <person name="Petersen M."/>
            <person name="Berrin J.G."/>
            <person name="Delaux P.M."/>
            <person name="Dal Grande F."/>
            <person name="Keller J."/>
        </authorList>
    </citation>
    <scope>NUCLEOTIDE SEQUENCE [LARGE SCALE GENOMIC DNA]</scope>
    <source>
        <strain evidence="2 3">SAG 2523</strain>
    </source>
</reference>
<accession>A0AAW1RGY9</accession>
<dbReference type="PANTHER" id="PTHR33515">
    <property type="entry name" value="RIBOSOME-BINDING FACTOR A, CHLOROPLASTIC-RELATED"/>
    <property type="match status" value="1"/>
</dbReference>
<dbReference type="GO" id="GO:0006364">
    <property type="term" value="P:rRNA processing"/>
    <property type="evidence" value="ECO:0007669"/>
    <property type="project" value="InterPro"/>
</dbReference>
<evidence type="ECO:0008006" key="4">
    <source>
        <dbReference type="Google" id="ProtNLM"/>
    </source>
</evidence>
<dbReference type="InterPro" id="IPR023799">
    <property type="entry name" value="RbfA_dom_sf"/>
</dbReference>
<dbReference type="InterPro" id="IPR015946">
    <property type="entry name" value="KH_dom-like_a/b"/>
</dbReference>
<dbReference type="SUPFAM" id="SSF89919">
    <property type="entry name" value="Ribosome-binding factor A, RbfA"/>
    <property type="match status" value="1"/>
</dbReference>
<gene>
    <name evidence="2" type="ORF">WJX84_001420</name>
</gene>
<sequence>MVICMAHPRRMAKVSKQIEREIGSLLLSDEKMQRAVHPGRSLQQDDILPPITSVTEVRVSGDLSVAKVYVSVYGDEEEQAFTLEKLARLQGYVRKHIGSAMSLRMTPEIRFLKDEFIQRGEQVLAALDQIQLQREGKISPPPIAISRNVRAAVDGARAQEGAADSEEDEDELDDLLAEDDSDDENGDEDGADEAGVIDLDKFFREEKQLAGAQQQRPARSRRR</sequence>
<dbReference type="Pfam" id="PF02033">
    <property type="entry name" value="RBFA"/>
    <property type="match status" value="1"/>
</dbReference>
<dbReference type="EMBL" id="JALJOV010002185">
    <property type="protein sequence ID" value="KAK9833355.1"/>
    <property type="molecule type" value="Genomic_DNA"/>
</dbReference>
<feature type="compositionally biased region" description="Acidic residues" evidence="1">
    <location>
        <begin position="163"/>
        <end position="192"/>
    </location>
</feature>
<evidence type="ECO:0000313" key="2">
    <source>
        <dbReference type="EMBL" id="KAK9833355.1"/>
    </source>
</evidence>
<dbReference type="InterPro" id="IPR020053">
    <property type="entry name" value="Ribosome-bd_factorA_CS"/>
</dbReference>
<dbReference type="PANTHER" id="PTHR33515:SF1">
    <property type="entry name" value="RIBOSOME-BINDING FACTOR A, CHLOROPLASTIC-RELATED"/>
    <property type="match status" value="1"/>
</dbReference>
<dbReference type="NCBIfam" id="TIGR00082">
    <property type="entry name" value="rbfA"/>
    <property type="match status" value="1"/>
</dbReference>
<dbReference type="PROSITE" id="PS01319">
    <property type="entry name" value="RBFA"/>
    <property type="match status" value="1"/>
</dbReference>
<protein>
    <recommendedName>
        <fullName evidence="4">Ribosome-binding factor A</fullName>
    </recommendedName>
</protein>
<evidence type="ECO:0000313" key="3">
    <source>
        <dbReference type="Proteomes" id="UP001485043"/>
    </source>
</evidence>
<dbReference type="InterPro" id="IPR000238">
    <property type="entry name" value="RbfA"/>
</dbReference>
<dbReference type="GO" id="GO:0043024">
    <property type="term" value="F:ribosomal small subunit binding"/>
    <property type="evidence" value="ECO:0007669"/>
    <property type="project" value="TreeGrafter"/>
</dbReference>
<keyword evidence="3" id="KW-1185">Reference proteome</keyword>
<evidence type="ECO:0000256" key="1">
    <source>
        <dbReference type="SAM" id="MobiDB-lite"/>
    </source>
</evidence>
<comment type="caution">
    <text evidence="2">The sequence shown here is derived from an EMBL/GenBank/DDBJ whole genome shotgun (WGS) entry which is preliminary data.</text>
</comment>
<dbReference type="HAMAP" id="MF_00003">
    <property type="entry name" value="RbfA"/>
    <property type="match status" value="1"/>
</dbReference>
<feature type="region of interest" description="Disordered" evidence="1">
    <location>
        <begin position="155"/>
        <end position="197"/>
    </location>
</feature>
<organism evidence="2 3">
    <name type="scientific">Apatococcus fuscideae</name>
    <dbReference type="NCBI Taxonomy" id="2026836"/>
    <lineage>
        <taxon>Eukaryota</taxon>
        <taxon>Viridiplantae</taxon>
        <taxon>Chlorophyta</taxon>
        <taxon>core chlorophytes</taxon>
        <taxon>Trebouxiophyceae</taxon>
        <taxon>Chlorellales</taxon>
        <taxon>Chlorellaceae</taxon>
        <taxon>Apatococcus</taxon>
    </lineage>
</organism>
<name>A0AAW1RGY9_9CHLO</name>
<proteinExistence type="inferred from homology"/>
<dbReference type="Proteomes" id="UP001485043">
    <property type="component" value="Unassembled WGS sequence"/>
</dbReference>